<dbReference type="AlphaFoldDB" id="A0A4Q2FGG2"/>
<dbReference type="EMBL" id="QEWJ01000011">
    <property type="protein sequence ID" value="RXX20142.1"/>
    <property type="molecule type" value="Genomic_DNA"/>
</dbReference>
<comment type="caution">
    <text evidence="2">The sequence shown here is derived from an EMBL/GenBank/DDBJ whole genome shotgun (WGS) entry which is preliminary data.</text>
</comment>
<feature type="transmembrane region" description="Helical" evidence="1">
    <location>
        <begin position="45"/>
        <end position="66"/>
    </location>
</feature>
<accession>A0A4Q2FGG2</accession>
<name>A0A4Q2FGG2_STROR</name>
<protein>
    <submittedName>
        <fullName evidence="2">Uncharacterized protein</fullName>
    </submittedName>
</protein>
<keyword evidence="1" id="KW-0812">Transmembrane</keyword>
<proteinExistence type="predicted"/>
<feature type="transmembrane region" description="Helical" evidence="1">
    <location>
        <begin position="12"/>
        <end position="33"/>
    </location>
</feature>
<evidence type="ECO:0000256" key="1">
    <source>
        <dbReference type="SAM" id="Phobius"/>
    </source>
</evidence>
<dbReference type="Proteomes" id="UP000289485">
    <property type="component" value="Unassembled WGS sequence"/>
</dbReference>
<gene>
    <name evidence="2" type="ORF">DF216_08395</name>
</gene>
<evidence type="ECO:0000313" key="2">
    <source>
        <dbReference type="EMBL" id="RXX20142.1"/>
    </source>
</evidence>
<sequence>MIVKFDRGLLKVQIAWGLFYSLSSLCLIIPYLLNDFWYENYFGKIFFLFLLLLPLYTGISAVDGIMNFRKTKKLIEVDEQTFTYYGNLFGRKTFEIPLSDIDLVMKDWSSPIADIKRSSSFLYFLKRIEYFFDYQSELDDKKRYRVLMILFKDSKTAIKFDKKLGFQLPKKRKYVAKNQIIRIRVDRGEVFSDQEMNDYINERNGHDR</sequence>
<evidence type="ECO:0000313" key="3">
    <source>
        <dbReference type="Proteomes" id="UP000289485"/>
    </source>
</evidence>
<reference evidence="2 3" key="1">
    <citation type="submission" date="2018-05" db="EMBL/GenBank/DDBJ databases">
        <title>Streptococcus from otitis media.</title>
        <authorList>
            <person name="Wayes A.M."/>
            <person name="Jakubovics N.S."/>
        </authorList>
    </citation>
    <scope>NUCLEOTIDE SEQUENCE [LARGE SCALE GENOMIC DNA]</scope>
    <source>
        <strain evidence="2 3">NU43</strain>
    </source>
</reference>
<keyword evidence="1" id="KW-0472">Membrane</keyword>
<organism evidence="2 3">
    <name type="scientific">Streptococcus oralis</name>
    <dbReference type="NCBI Taxonomy" id="1303"/>
    <lineage>
        <taxon>Bacteria</taxon>
        <taxon>Bacillati</taxon>
        <taxon>Bacillota</taxon>
        <taxon>Bacilli</taxon>
        <taxon>Lactobacillales</taxon>
        <taxon>Streptococcaceae</taxon>
        <taxon>Streptococcus</taxon>
    </lineage>
</organism>
<keyword evidence="1" id="KW-1133">Transmembrane helix</keyword>